<feature type="region of interest" description="Disordered" evidence="1">
    <location>
        <begin position="1"/>
        <end position="35"/>
    </location>
</feature>
<feature type="region of interest" description="Disordered" evidence="1">
    <location>
        <begin position="55"/>
        <end position="108"/>
    </location>
</feature>
<reference evidence="3" key="1">
    <citation type="submission" date="2016-11" db="UniProtKB">
        <authorList>
            <consortium name="WormBaseParasite"/>
        </authorList>
    </citation>
    <scope>IDENTIFICATION</scope>
</reference>
<dbReference type="AlphaFoldDB" id="A0A1I7XCB9"/>
<dbReference type="WBParaSite" id="Hba_15096">
    <property type="protein sequence ID" value="Hba_15096"/>
    <property type="gene ID" value="Hba_15096"/>
</dbReference>
<proteinExistence type="predicted"/>
<protein>
    <submittedName>
        <fullName evidence="3">Microtubule-associated protein Jupiter</fullName>
    </submittedName>
</protein>
<organism evidence="2 3">
    <name type="scientific">Heterorhabditis bacteriophora</name>
    <name type="common">Entomopathogenic nematode worm</name>
    <dbReference type="NCBI Taxonomy" id="37862"/>
    <lineage>
        <taxon>Eukaryota</taxon>
        <taxon>Metazoa</taxon>
        <taxon>Ecdysozoa</taxon>
        <taxon>Nematoda</taxon>
        <taxon>Chromadorea</taxon>
        <taxon>Rhabditida</taxon>
        <taxon>Rhabditina</taxon>
        <taxon>Rhabditomorpha</taxon>
        <taxon>Strongyloidea</taxon>
        <taxon>Heterorhabditidae</taxon>
        <taxon>Heterorhabditis</taxon>
    </lineage>
</organism>
<dbReference type="Proteomes" id="UP000095283">
    <property type="component" value="Unplaced"/>
</dbReference>
<evidence type="ECO:0000313" key="3">
    <source>
        <dbReference type="WBParaSite" id="Hba_15096"/>
    </source>
</evidence>
<evidence type="ECO:0000313" key="2">
    <source>
        <dbReference type="Proteomes" id="UP000095283"/>
    </source>
</evidence>
<sequence length="108" mass="11119">MALSNESGKDIKINYPGFHQPHIGSGGMSRTQSGATDTGGLDYFLKSDLGINDGPYSTVGQAAPRPPQVSGDVSPPIEPSSADQAVEKSASNGAIPNIPDGMSMEMRG</sequence>
<evidence type="ECO:0000256" key="1">
    <source>
        <dbReference type="SAM" id="MobiDB-lite"/>
    </source>
</evidence>
<accession>A0A1I7XCB9</accession>
<keyword evidence="2" id="KW-1185">Reference proteome</keyword>
<name>A0A1I7XCB9_HETBA</name>